<evidence type="ECO:0000259" key="4">
    <source>
        <dbReference type="Pfam" id="PF12146"/>
    </source>
</evidence>
<sequence>MNRISESLWNRKKWLAVTLAAGMLTSSTPTLATAASGSAASEQLIPLRTAAEQIGAIVQYDVAARTAIVRWAGHELRYTLGKSEMVADGREIPLASALAANAEGRIVVPLRSFNESLGITTEWNMNGGLLPDIESYEARGAAWIELLERGNWPAARESFSGLLAASLPQQLLAAYWAQIASQYGNLVELKQTTVERNLVHTTAQLVYLTDRGAMFTIELRYDQQGDLNDLFIPPVAETSYEPPAYDRKASYTEEPVVVGQGQFALPGKLTVPANGKIAAVAVLVHGSGPNDADESIGGAKMFRDLAVGLASNGIATLRYAKRTREHSFQSVTPDFTVNEEVIDDAILAGELVRQDKRFQGLPMVLVGHSQGGMLVPRILNQDTQRQFDAGVIMAGPSNPLEDLMLMQYEAAVERARQQGAPLELIAQLEQQVQAWEQTVAIIKDEQYTAENYPATLPLANAAWWLDMRNFYGGEIAKNQNIPLFIVQGDNDVQVPASSLDGWRGALAARTNVEYKLYPKLNHLFIPYDQPSTGAEYMQPGNVPLEVVTDLAAWMGRQSAR</sequence>
<keyword evidence="2" id="KW-0732">Signal</keyword>
<dbReference type="PANTHER" id="PTHR43265:SF1">
    <property type="entry name" value="ESTERASE ESTD"/>
    <property type="match status" value="1"/>
</dbReference>
<comment type="caution">
    <text evidence="5">The sequence shown here is derived from an EMBL/GenBank/DDBJ whole genome shotgun (WGS) entry which is preliminary data.</text>
</comment>
<accession>A0A7W5FLE1</accession>
<proteinExistence type="predicted"/>
<dbReference type="PANTHER" id="PTHR43265">
    <property type="entry name" value="ESTERASE ESTD"/>
    <property type="match status" value="1"/>
</dbReference>
<dbReference type="InterPro" id="IPR036582">
    <property type="entry name" value="Mao_N_sf"/>
</dbReference>
<dbReference type="SUPFAM" id="SSF53474">
    <property type="entry name" value="alpha/beta-Hydrolases"/>
    <property type="match status" value="1"/>
</dbReference>
<keyword evidence="1" id="KW-0378">Hydrolase</keyword>
<dbReference type="Pfam" id="PF12146">
    <property type="entry name" value="Hydrolase_4"/>
    <property type="match status" value="1"/>
</dbReference>
<evidence type="ECO:0000256" key="1">
    <source>
        <dbReference type="ARBA" id="ARBA00022801"/>
    </source>
</evidence>
<feature type="signal peptide" evidence="2">
    <location>
        <begin position="1"/>
        <end position="34"/>
    </location>
</feature>
<dbReference type="InterPro" id="IPR053145">
    <property type="entry name" value="AB_hydrolase_Est10"/>
</dbReference>
<dbReference type="InterPro" id="IPR029058">
    <property type="entry name" value="AB_hydrolase_fold"/>
</dbReference>
<feature type="domain" description="Copper amine oxidase-like N-terminal" evidence="3">
    <location>
        <begin position="42"/>
        <end position="125"/>
    </location>
</feature>
<evidence type="ECO:0000256" key="2">
    <source>
        <dbReference type="SAM" id="SignalP"/>
    </source>
</evidence>
<feature type="chain" id="PRO_5031053756" evidence="2">
    <location>
        <begin position="35"/>
        <end position="560"/>
    </location>
</feature>
<organism evidence="5 6">
    <name type="scientific">Paenibacillus phyllosphaerae</name>
    <dbReference type="NCBI Taxonomy" id="274593"/>
    <lineage>
        <taxon>Bacteria</taxon>
        <taxon>Bacillati</taxon>
        <taxon>Bacillota</taxon>
        <taxon>Bacilli</taxon>
        <taxon>Bacillales</taxon>
        <taxon>Paenibacillaceae</taxon>
        <taxon>Paenibacillus</taxon>
    </lineage>
</organism>
<dbReference type="Pfam" id="PF07833">
    <property type="entry name" value="Cu_amine_oxidN1"/>
    <property type="match status" value="1"/>
</dbReference>
<dbReference type="EMBL" id="JACHXK010000002">
    <property type="protein sequence ID" value="MBB3108897.1"/>
    <property type="molecule type" value="Genomic_DNA"/>
</dbReference>
<evidence type="ECO:0000313" key="6">
    <source>
        <dbReference type="Proteomes" id="UP000570361"/>
    </source>
</evidence>
<dbReference type="PROSITE" id="PS00708">
    <property type="entry name" value="PRO_ENDOPEP_SER"/>
    <property type="match status" value="1"/>
</dbReference>
<feature type="domain" description="Serine aminopeptidase S33" evidence="4">
    <location>
        <begin position="302"/>
        <end position="523"/>
    </location>
</feature>
<gene>
    <name evidence="5" type="ORF">FHS18_000949</name>
</gene>
<evidence type="ECO:0000259" key="3">
    <source>
        <dbReference type="Pfam" id="PF07833"/>
    </source>
</evidence>
<dbReference type="Gene3D" id="3.30.457.10">
    <property type="entry name" value="Copper amine oxidase-like, N-terminal domain"/>
    <property type="match status" value="1"/>
</dbReference>
<dbReference type="RefSeq" id="WP_183597521.1">
    <property type="nucleotide sequence ID" value="NZ_JACHXK010000002.1"/>
</dbReference>
<reference evidence="5 6" key="1">
    <citation type="submission" date="2020-08" db="EMBL/GenBank/DDBJ databases">
        <title>Genomic Encyclopedia of Type Strains, Phase III (KMG-III): the genomes of soil and plant-associated and newly described type strains.</title>
        <authorList>
            <person name="Whitman W."/>
        </authorList>
    </citation>
    <scope>NUCLEOTIDE SEQUENCE [LARGE SCALE GENOMIC DNA]</scope>
    <source>
        <strain evidence="5 6">CECT 5862</strain>
    </source>
</reference>
<evidence type="ECO:0000313" key="5">
    <source>
        <dbReference type="EMBL" id="MBB3108897.1"/>
    </source>
</evidence>
<dbReference type="Gene3D" id="3.10.450.590">
    <property type="match status" value="1"/>
</dbReference>
<dbReference type="Gene3D" id="3.40.50.1820">
    <property type="entry name" value="alpha/beta hydrolase"/>
    <property type="match status" value="1"/>
</dbReference>
<dbReference type="InterPro" id="IPR012854">
    <property type="entry name" value="Cu_amine_oxidase-like_N"/>
</dbReference>
<dbReference type="AlphaFoldDB" id="A0A7W5FLE1"/>
<name>A0A7W5FLE1_9BACL</name>
<dbReference type="InterPro" id="IPR002471">
    <property type="entry name" value="Pept_S9_AS"/>
</dbReference>
<protein>
    <submittedName>
        <fullName evidence="5">Uncharacterized protein</fullName>
    </submittedName>
</protein>
<dbReference type="GO" id="GO:0004252">
    <property type="term" value="F:serine-type endopeptidase activity"/>
    <property type="evidence" value="ECO:0007669"/>
    <property type="project" value="InterPro"/>
</dbReference>
<dbReference type="InterPro" id="IPR022742">
    <property type="entry name" value="Hydrolase_4"/>
</dbReference>
<dbReference type="SUPFAM" id="SSF55383">
    <property type="entry name" value="Copper amine oxidase, domain N"/>
    <property type="match status" value="1"/>
</dbReference>
<keyword evidence="6" id="KW-1185">Reference proteome</keyword>
<dbReference type="GO" id="GO:0052689">
    <property type="term" value="F:carboxylic ester hydrolase activity"/>
    <property type="evidence" value="ECO:0007669"/>
    <property type="project" value="TreeGrafter"/>
</dbReference>
<dbReference type="Proteomes" id="UP000570361">
    <property type="component" value="Unassembled WGS sequence"/>
</dbReference>
<dbReference type="GO" id="GO:0006508">
    <property type="term" value="P:proteolysis"/>
    <property type="evidence" value="ECO:0007669"/>
    <property type="project" value="InterPro"/>
</dbReference>